<dbReference type="EMBL" id="FNKX01000005">
    <property type="protein sequence ID" value="SDR62553.1"/>
    <property type="molecule type" value="Genomic_DNA"/>
</dbReference>
<accession>A0A1H1KJS5</accession>
<keyword evidence="2" id="KW-1185">Reference proteome</keyword>
<evidence type="ECO:0000313" key="2">
    <source>
        <dbReference type="Proteomes" id="UP000199365"/>
    </source>
</evidence>
<sequence>METVAFISTEYGDDLIVSFAVVAPADATEIESLTLLRTPKYEHLLGDWERGVTVSFERYVEDEEELLEELHLDRKSAVVRLTTSLRDYDLDIRKVDEREVKAMREVLIQMNYDGRIRLLGV</sequence>
<proteinExistence type="predicted"/>
<dbReference type="RefSeq" id="WP_090812689.1">
    <property type="nucleotide sequence ID" value="NZ_FNKX01000005.1"/>
</dbReference>
<evidence type="ECO:0000313" key="1">
    <source>
        <dbReference type="EMBL" id="SDR62553.1"/>
    </source>
</evidence>
<name>A0A1H1KJS5_9BURK</name>
<reference evidence="2" key="1">
    <citation type="submission" date="2016-10" db="EMBL/GenBank/DDBJ databases">
        <authorList>
            <person name="Varghese N."/>
            <person name="Submissions S."/>
        </authorList>
    </citation>
    <scope>NUCLEOTIDE SEQUENCE [LARGE SCALE GENOMIC DNA]</scope>
    <source>
        <strain evidence="2">DUS833</strain>
    </source>
</reference>
<organism evidence="1 2">
    <name type="scientific">Paraburkholderia tuberum</name>
    <dbReference type="NCBI Taxonomy" id="157910"/>
    <lineage>
        <taxon>Bacteria</taxon>
        <taxon>Pseudomonadati</taxon>
        <taxon>Pseudomonadota</taxon>
        <taxon>Betaproteobacteria</taxon>
        <taxon>Burkholderiales</taxon>
        <taxon>Burkholderiaceae</taxon>
        <taxon>Paraburkholderia</taxon>
    </lineage>
</organism>
<gene>
    <name evidence="1" type="ORF">SAMN05445850_8261</name>
</gene>
<dbReference type="AlphaFoldDB" id="A0A1H1KJS5"/>
<protein>
    <submittedName>
        <fullName evidence="1">Uncharacterized protein</fullName>
    </submittedName>
</protein>
<dbReference type="Proteomes" id="UP000199365">
    <property type="component" value="Unassembled WGS sequence"/>
</dbReference>